<keyword evidence="3" id="KW-1185">Reference proteome</keyword>
<feature type="region of interest" description="Disordered" evidence="1">
    <location>
        <begin position="81"/>
        <end position="104"/>
    </location>
</feature>
<proteinExistence type="predicted"/>
<feature type="compositionally biased region" description="Pro residues" evidence="1">
    <location>
        <begin position="90"/>
        <end position="102"/>
    </location>
</feature>
<organism evidence="2 3">
    <name type="scientific">Ensete ventricosum</name>
    <name type="common">Abyssinian banana</name>
    <name type="synonym">Musa ensete</name>
    <dbReference type="NCBI Taxonomy" id="4639"/>
    <lineage>
        <taxon>Eukaryota</taxon>
        <taxon>Viridiplantae</taxon>
        <taxon>Streptophyta</taxon>
        <taxon>Embryophyta</taxon>
        <taxon>Tracheophyta</taxon>
        <taxon>Spermatophyta</taxon>
        <taxon>Magnoliopsida</taxon>
        <taxon>Liliopsida</taxon>
        <taxon>Zingiberales</taxon>
        <taxon>Musaceae</taxon>
        <taxon>Ensete</taxon>
    </lineage>
</organism>
<evidence type="ECO:0000313" key="2">
    <source>
        <dbReference type="EMBL" id="KAJ8511990.1"/>
    </source>
</evidence>
<dbReference type="EMBL" id="JAQQAF010000001">
    <property type="protein sequence ID" value="KAJ8511990.1"/>
    <property type="molecule type" value="Genomic_DNA"/>
</dbReference>
<protein>
    <submittedName>
        <fullName evidence="2">Uncharacterized protein</fullName>
    </submittedName>
</protein>
<dbReference type="Proteomes" id="UP001222027">
    <property type="component" value="Unassembled WGS sequence"/>
</dbReference>
<dbReference type="AlphaFoldDB" id="A0AAV8RY08"/>
<reference evidence="2 3" key="1">
    <citation type="submission" date="2022-12" db="EMBL/GenBank/DDBJ databases">
        <title>Chromosome-scale assembly of the Ensete ventricosum genome.</title>
        <authorList>
            <person name="Dussert Y."/>
            <person name="Stocks J."/>
            <person name="Wendawek A."/>
            <person name="Woldeyes F."/>
            <person name="Nichols R.A."/>
            <person name="Borrell J.S."/>
        </authorList>
    </citation>
    <scope>NUCLEOTIDE SEQUENCE [LARGE SCALE GENOMIC DNA]</scope>
    <source>
        <strain evidence="3">cv. Maze</strain>
        <tissue evidence="2">Seeds</tissue>
    </source>
</reference>
<comment type="caution">
    <text evidence="2">The sequence shown here is derived from an EMBL/GenBank/DDBJ whole genome shotgun (WGS) entry which is preliminary data.</text>
</comment>
<sequence>MGFKAAQLQQNSLIAVWALGFTVENKNIALEIAIGYAAPTPRFSPLPLCCQAIPRPHCRLPALPTTVVPLRRLCDKGSRLQEMQNAAQSPPKPKPPRAPPPAAGIGPCFGRMGRYSSEAGPLTLKGKIRSRKRVIHPILGHRWCAGVERHGHELGHHGNEG</sequence>
<evidence type="ECO:0000313" key="3">
    <source>
        <dbReference type="Proteomes" id="UP001222027"/>
    </source>
</evidence>
<evidence type="ECO:0000256" key="1">
    <source>
        <dbReference type="SAM" id="MobiDB-lite"/>
    </source>
</evidence>
<gene>
    <name evidence="2" type="ORF">OPV22_002424</name>
</gene>
<accession>A0AAV8RY08</accession>
<name>A0AAV8RY08_ENSVE</name>